<dbReference type="AlphaFoldDB" id="B8CDX7"/>
<dbReference type="GeneID" id="7444175"/>
<dbReference type="InParanoid" id="B8CDX7"/>
<evidence type="ECO:0000256" key="1">
    <source>
        <dbReference type="SAM" id="MobiDB-lite"/>
    </source>
</evidence>
<reference evidence="2 3" key="1">
    <citation type="journal article" date="2004" name="Science">
        <title>The genome of the diatom Thalassiosira pseudonana: ecology, evolution, and metabolism.</title>
        <authorList>
            <person name="Armbrust E.V."/>
            <person name="Berges J.A."/>
            <person name="Bowler C."/>
            <person name="Green B.R."/>
            <person name="Martinez D."/>
            <person name="Putnam N.H."/>
            <person name="Zhou S."/>
            <person name="Allen A.E."/>
            <person name="Apt K.E."/>
            <person name="Bechner M."/>
            <person name="Brzezinski M.A."/>
            <person name="Chaal B.K."/>
            <person name="Chiovitti A."/>
            <person name="Davis A.K."/>
            <person name="Demarest M.S."/>
            <person name="Detter J.C."/>
            <person name="Glavina T."/>
            <person name="Goodstein D."/>
            <person name="Hadi M.Z."/>
            <person name="Hellsten U."/>
            <person name="Hildebrand M."/>
            <person name="Jenkins B.D."/>
            <person name="Jurka J."/>
            <person name="Kapitonov V.V."/>
            <person name="Kroger N."/>
            <person name="Lau W.W."/>
            <person name="Lane T.W."/>
            <person name="Larimer F.W."/>
            <person name="Lippmeier J.C."/>
            <person name="Lucas S."/>
            <person name="Medina M."/>
            <person name="Montsant A."/>
            <person name="Obornik M."/>
            <person name="Parker M.S."/>
            <person name="Palenik B."/>
            <person name="Pazour G.J."/>
            <person name="Richardson P.M."/>
            <person name="Rynearson T.A."/>
            <person name="Saito M.A."/>
            <person name="Schwartz D.C."/>
            <person name="Thamatrakoln K."/>
            <person name="Valentin K."/>
            <person name="Vardi A."/>
            <person name="Wilkerson F.P."/>
            <person name="Rokhsar D.S."/>
        </authorList>
    </citation>
    <scope>NUCLEOTIDE SEQUENCE [LARGE SCALE GENOMIC DNA]</scope>
    <source>
        <strain evidence="2 3">CCMP1335</strain>
    </source>
</reference>
<dbReference type="HOGENOM" id="CLU_1113235_0_0_1"/>
<dbReference type="EMBL" id="CM000651">
    <property type="protein sequence ID" value="EED88282.1"/>
    <property type="molecule type" value="Genomic_DNA"/>
</dbReference>
<dbReference type="KEGG" id="tps:THAPSDRAFT_10577"/>
<dbReference type="Proteomes" id="UP000001449">
    <property type="component" value="Chromosome 17"/>
</dbReference>
<evidence type="ECO:0000313" key="3">
    <source>
        <dbReference type="Proteomes" id="UP000001449"/>
    </source>
</evidence>
<name>B8CDX7_THAPS</name>
<feature type="region of interest" description="Disordered" evidence="1">
    <location>
        <begin position="26"/>
        <end position="64"/>
    </location>
</feature>
<proteinExistence type="predicted"/>
<organism evidence="2 3">
    <name type="scientific">Thalassiosira pseudonana</name>
    <name type="common">Marine diatom</name>
    <name type="synonym">Cyclotella nana</name>
    <dbReference type="NCBI Taxonomy" id="35128"/>
    <lineage>
        <taxon>Eukaryota</taxon>
        <taxon>Sar</taxon>
        <taxon>Stramenopiles</taxon>
        <taxon>Ochrophyta</taxon>
        <taxon>Bacillariophyta</taxon>
        <taxon>Coscinodiscophyceae</taxon>
        <taxon>Thalassiosirophycidae</taxon>
        <taxon>Thalassiosirales</taxon>
        <taxon>Thalassiosiraceae</taxon>
        <taxon>Thalassiosira</taxon>
    </lineage>
</organism>
<keyword evidence="3" id="KW-1185">Reference proteome</keyword>
<feature type="compositionally biased region" description="Basic and acidic residues" evidence="1">
    <location>
        <begin position="50"/>
        <end position="64"/>
    </location>
</feature>
<dbReference type="PaxDb" id="35128-Thaps10577"/>
<reference evidence="2 3" key="2">
    <citation type="journal article" date="2008" name="Nature">
        <title>The Phaeodactylum genome reveals the evolutionary history of diatom genomes.</title>
        <authorList>
            <person name="Bowler C."/>
            <person name="Allen A.E."/>
            <person name="Badger J.H."/>
            <person name="Grimwood J."/>
            <person name="Jabbari K."/>
            <person name="Kuo A."/>
            <person name="Maheswari U."/>
            <person name="Martens C."/>
            <person name="Maumus F."/>
            <person name="Otillar R.P."/>
            <person name="Rayko E."/>
            <person name="Salamov A."/>
            <person name="Vandepoele K."/>
            <person name="Beszteri B."/>
            <person name="Gruber A."/>
            <person name="Heijde M."/>
            <person name="Katinka M."/>
            <person name="Mock T."/>
            <person name="Valentin K."/>
            <person name="Verret F."/>
            <person name="Berges J.A."/>
            <person name="Brownlee C."/>
            <person name="Cadoret J.P."/>
            <person name="Chiovitti A."/>
            <person name="Choi C.J."/>
            <person name="Coesel S."/>
            <person name="De Martino A."/>
            <person name="Detter J.C."/>
            <person name="Durkin C."/>
            <person name="Falciatore A."/>
            <person name="Fournet J."/>
            <person name="Haruta M."/>
            <person name="Huysman M.J."/>
            <person name="Jenkins B.D."/>
            <person name="Jiroutova K."/>
            <person name="Jorgensen R.E."/>
            <person name="Joubert Y."/>
            <person name="Kaplan A."/>
            <person name="Kroger N."/>
            <person name="Kroth P.G."/>
            <person name="La Roche J."/>
            <person name="Lindquist E."/>
            <person name="Lommer M."/>
            <person name="Martin-Jezequel V."/>
            <person name="Lopez P.J."/>
            <person name="Lucas S."/>
            <person name="Mangogna M."/>
            <person name="McGinnis K."/>
            <person name="Medlin L.K."/>
            <person name="Montsant A."/>
            <person name="Oudot-Le Secq M.P."/>
            <person name="Napoli C."/>
            <person name="Obornik M."/>
            <person name="Parker M.S."/>
            <person name="Petit J.L."/>
            <person name="Porcel B.M."/>
            <person name="Poulsen N."/>
            <person name="Robison M."/>
            <person name="Rychlewski L."/>
            <person name="Rynearson T.A."/>
            <person name="Schmutz J."/>
            <person name="Shapiro H."/>
            <person name="Siaut M."/>
            <person name="Stanley M."/>
            <person name="Sussman M.R."/>
            <person name="Taylor A.R."/>
            <person name="Vardi A."/>
            <person name="von Dassow P."/>
            <person name="Vyverman W."/>
            <person name="Willis A."/>
            <person name="Wyrwicz L.S."/>
            <person name="Rokhsar D.S."/>
            <person name="Weissenbach J."/>
            <person name="Armbrust E.V."/>
            <person name="Green B.R."/>
            <person name="Van de Peer Y."/>
            <person name="Grigoriev I.V."/>
        </authorList>
    </citation>
    <scope>NUCLEOTIDE SEQUENCE [LARGE SCALE GENOMIC DNA]</scope>
    <source>
        <strain evidence="2 3">CCMP1335</strain>
    </source>
</reference>
<dbReference type="RefSeq" id="XP_002294448.1">
    <property type="nucleotide sequence ID" value="XM_002294412.1"/>
</dbReference>
<accession>B8CDX7</accession>
<protein>
    <submittedName>
        <fullName evidence="2">Uncharacterized protein</fullName>
    </submittedName>
</protein>
<sequence>MLTLQRDGFGEIEAAKHRLSVVKKWSSSAAKHHREASERVMSASTSLATARKEETEAARETADAERELKDAADYLKSVERKYGVVGIGGEATTKQKLSTTATVAAMKKPSSGVKRASTISPIPNGTLNLNQPAAKATKLTKQRHGILLKDVKSITVESCGVRSANGIYTKGLGFQNGAPIFYRSDPIGQYYLYWGRSGFWHIAFRQMNVLPPYKEAHLYYAEGTVNEMATSFWRVNADGVSPPPKVFLRV</sequence>
<gene>
    <name evidence="2" type="ORF">THAPSDRAFT_10577</name>
</gene>
<evidence type="ECO:0000313" key="2">
    <source>
        <dbReference type="EMBL" id="EED88282.1"/>
    </source>
</evidence>